<evidence type="ECO:0000259" key="1">
    <source>
        <dbReference type="Pfam" id="PF18535"/>
    </source>
</evidence>
<dbReference type="STRING" id="984486.A0A1E3QM95"/>
<dbReference type="Proteomes" id="UP000094336">
    <property type="component" value="Unassembled WGS sequence"/>
</dbReference>
<dbReference type="Gene3D" id="1.10.287.2920">
    <property type="match status" value="1"/>
</dbReference>
<dbReference type="AlphaFoldDB" id="A0A1E3QM95"/>
<name>A0A1E3QM95_9ASCO</name>
<dbReference type="GeneID" id="30149750"/>
<keyword evidence="3" id="KW-1185">Reference proteome</keyword>
<dbReference type="OrthoDB" id="1938591at2759"/>
<dbReference type="InterPro" id="IPR033789">
    <property type="entry name" value="Gal11_coact"/>
</dbReference>
<organism evidence="2 3">
    <name type="scientific">Babjeviella inositovora NRRL Y-12698</name>
    <dbReference type="NCBI Taxonomy" id="984486"/>
    <lineage>
        <taxon>Eukaryota</taxon>
        <taxon>Fungi</taxon>
        <taxon>Dikarya</taxon>
        <taxon>Ascomycota</taxon>
        <taxon>Saccharomycotina</taxon>
        <taxon>Pichiomycetes</taxon>
        <taxon>Serinales incertae sedis</taxon>
        <taxon>Babjeviella</taxon>
    </lineage>
</organism>
<accession>A0A1E3QM95</accession>
<feature type="non-terminal residue" evidence="2">
    <location>
        <position position="80"/>
    </location>
</feature>
<sequence>MPGGNIGLTPQQQQQLLSKLKTEMKQMPIPQVLLSKVQGIPPGVKNWQQVFDLIQSKVIPQQVLPALRNLHNTHLQVLFK</sequence>
<proteinExistence type="predicted"/>
<feature type="domain" description="Gal11 coactivator" evidence="1">
    <location>
        <begin position="9"/>
        <end position="80"/>
    </location>
</feature>
<dbReference type="Pfam" id="PF18535">
    <property type="entry name" value="Gal11_ABD1"/>
    <property type="match status" value="1"/>
</dbReference>
<dbReference type="RefSeq" id="XP_018984066.1">
    <property type="nucleotide sequence ID" value="XM_019131897.1"/>
</dbReference>
<reference evidence="3" key="1">
    <citation type="submission" date="2016-05" db="EMBL/GenBank/DDBJ databases">
        <title>Comparative genomics of biotechnologically important yeasts.</title>
        <authorList>
            <consortium name="DOE Joint Genome Institute"/>
            <person name="Riley R."/>
            <person name="Haridas S."/>
            <person name="Wolfe K.H."/>
            <person name="Lopes M.R."/>
            <person name="Hittinger C.T."/>
            <person name="Goker M."/>
            <person name="Salamov A."/>
            <person name="Wisecaver J."/>
            <person name="Long T.M."/>
            <person name="Aerts A.L."/>
            <person name="Barry K."/>
            <person name="Choi C."/>
            <person name="Clum A."/>
            <person name="Coughlan A.Y."/>
            <person name="Deshpande S."/>
            <person name="Douglass A.P."/>
            <person name="Hanson S.J."/>
            <person name="Klenk H.-P."/>
            <person name="Labutti K."/>
            <person name="Lapidus A."/>
            <person name="Lindquist E."/>
            <person name="Lipzen A."/>
            <person name="Meier-Kolthoff J.P."/>
            <person name="Ohm R.A."/>
            <person name="Otillar R.P."/>
            <person name="Pangilinan J."/>
            <person name="Peng Y."/>
            <person name="Rokas A."/>
            <person name="Rosa C.A."/>
            <person name="Scheuner C."/>
            <person name="Sibirny A.A."/>
            <person name="Slot J.C."/>
            <person name="Stielow J.B."/>
            <person name="Sun H."/>
            <person name="Kurtzman C.P."/>
            <person name="Blackwell M."/>
            <person name="Grigoriev I.V."/>
            <person name="Jeffries T.W."/>
        </authorList>
    </citation>
    <scope>NUCLEOTIDE SEQUENCE [LARGE SCALE GENOMIC DNA]</scope>
    <source>
        <strain evidence="3">NRRL Y-12698</strain>
    </source>
</reference>
<dbReference type="EMBL" id="KV454434">
    <property type="protein sequence ID" value="ODQ78738.1"/>
    <property type="molecule type" value="Genomic_DNA"/>
</dbReference>
<evidence type="ECO:0000313" key="3">
    <source>
        <dbReference type="Proteomes" id="UP000094336"/>
    </source>
</evidence>
<gene>
    <name evidence="2" type="ORF">BABINDRAFT_38852</name>
</gene>
<evidence type="ECO:0000313" key="2">
    <source>
        <dbReference type="EMBL" id="ODQ78738.1"/>
    </source>
</evidence>
<protein>
    <recommendedName>
        <fullName evidence="1">Gal11 coactivator domain-containing protein</fullName>
    </recommendedName>
</protein>